<comment type="caution">
    <text evidence="14">The sequence shown here is derived from an EMBL/GenBank/DDBJ whole genome shotgun (WGS) entry which is preliminary data.</text>
</comment>
<dbReference type="EMBL" id="JAYGIM010000001">
    <property type="protein sequence ID" value="MEA5425416.1"/>
    <property type="molecule type" value="Genomic_DNA"/>
</dbReference>
<keyword evidence="8 13" id="KW-0547">Nucleotide-binding</keyword>
<evidence type="ECO:0000313" key="14">
    <source>
        <dbReference type="EMBL" id="MEA5425416.1"/>
    </source>
</evidence>
<keyword evidence="6 13" id="KW-0441">Lipid A biosynthesis</keyword>
<evidence type="ECO:0000256" key="8">
    <source>
        <dbReference type="ARBA" id="ARBA00022741"/>
    </source>
</evidence>
<dbReference type="PANTHER" id="PTHR42724:SF1">
    <property type="entry name" value="TETRAACYLDISACCHARIDE 4'-KINASE, MITOCHONDRIAL-RELATED"/>
    <property type="match status" value="1"/>
</dbReference>
<organism evidence="14 15">
    <name type="scientific">Arcicella lustrica</name>
    <dbReference type="NCBI Taxonomy" id="2984196"/>
    <lineage>
        <taxon>Bacteria</taxon>
        <taxon>Pseudomonadati</taxon>
        <taxon>Bacteroidota</taxon>
        <taxon>Cytophagia</taxon>
        <taxon>Cytophagales</taxon>
        <taxon>Flectobacillaceae</taxon>
        <taxon>Arcicella</taxon>
    </lineage>
</organism>
<keyword evidence="11 13" id="KW-0443">Lipid metabolism</keyword>
<keyword evidence="5 13" id="KW-0444">Lipid biosynthesis</keyword>
<accession>A0ABU5SDP9</accession>
<comment type="pathway">
    <text evidence="2 13">Glycolipid biosynthesis; lipid IV(A) biosynthesis; lipid IV(A) from (3R)-3-hydroxytetradecanoyl-[acyl-carrier-protein] and UDP-N-acetyl-alpha-D-glucosamine: step 6/6.</text>
</comment>
<dbReference type="EC" id="2.7.1.130" evidence="3 13"/>
<dbReference type="HAMAP" id="MF_00409">
    <property type="entry name" value="LpxK"/>
    <property type="match status" value="1"/>
</dbReference>
<dbReference type="PANTHER" id="PTHR42724">
    <property type="entry name" value="TETRAACYLDISACCHARIDE 4'-KINASE"/>
    <property type="match status" value="1"/>
</dbReference>
<comment type="function">
    <text evidence="1 13">Transfers the gamma-phosphate of ATP to the 4'-position of a tetraacyldisaccharide 1-phosphate intermediate (termed DS-1-P) to form tetraacyldisaccharide 1,4'-bis-phosphate (lipid IVA).</text>
</comment>
<keyword evidence="7 13" id="KW-0808">Transferase</keyword>
<dbReference type="InterPro" id="IPR003758">
    <property type="entry name" value="LpxK"/>
</dbReference>
<comment type="catalytic activity">
    <reaction evidence="13">
        <text>a lipid A disaccharide + ATP = a lipid IVA + ADP + H(+)</text>
        <dbReference type="Rhea" id="RHEA:67840"/>
        <dbReference type="ChEBI" id="CHEBI:15378"/>
        <dbReference type="ChEBI" id="CHEBI:30616"/>
        <dbReference type="ChEBI" id="CHEBI:176343"/>
        <dbReference type="ChEBI" id="CHEBI:176425"/>
        <dbReference type="ChEBI" id="CHEBI:456216"/>
        <dbReference type="EC" id="2.7.1.130"/>
    </reaction>
</comment>
<dbReference type="InterPro" id="IPR027417">
    <property type="entry name" value="P-loop_NTPase"/>
</dbReference>
<keyword evidence="15" id="KW-1185">Reference proteome</keyword>
<keyword evidence="10 13" id="KW-0067">ATP-binding</keyword>
<evidence type="ECO:0000256" key="4">
    <source>
        <dbReference type="ARBA" id="ARBA00016436"/>
    </source>
</evidence>
<evidence type="ECO:0000256" key="5">
    <source>
        <dbReference type="ARBA" id="ARBA00022516"/>
    </source>
</evidence>
<gene>
    <name evidence="13 14" type="primary">lpxK</name>
    <name evidence="14" type="ORF">VB798_02455</name>
</gene>
<evidence type="ECO:0000313" key="15">
    <source>
        <dbReference type="Proteomes" id="UP001302222"/>
    </source>
</evidence>
<dbReference type="GO" id="GO:0009029">
    <property type="term" value="F:lipid-A 4'-kinase activity"/>
    <property type="evidence" value="ECO:0007669"/>
    <property type="project" value="UniProtKB-EC"/>
</dbReference>
<dbReference type="SUPFAM" id="SSF52540">
    <property type="entry name" value="P-loop containing nucleoside triphosphate hydrolases"/>
    <property type="match status" value="1"/>
</dbReference>
<dbReference type="Pfam" id="PF02606">
    <property type="entry name" value="LpxK"/>
    <property type="match status" value="1"/>
</dbReference>
<dbReference type="Proteomes" id="UP001302222">
    <property type="component" value="Unassembled WGS sequence"/>
</dbReference>
<evidence type="ECO:0000256" key="11">
    <source>
        <dbReference type="ARBA" id="ARBA00023098"/>
    </source>
</evidence>
<evidence type="ECO:0000256" key="1">
    <source>
        <dbReference type="ARBA" id="ARBA00002274"/>
    </source>
</evidence>
<protein>
    <recommendedName>
        <fullName evidence="4 13">Tetraacyldisaccharide 4'-kinase</fullName>
        <ecNumber evidence="3 13">2.7.1.130</ecNumber>
    </recommendedName>
    <alternativeName>
        <fullName evidence="12 13">Lipid A 4'-kinase</fullName>
    </alternativeName>
</protein>
<dbReference type="NCBIfam" id="TIGR00682">
    <property type="entry name" value="lpxK"/>
    <property type="match status" value="1"/>
</dbReference>
<evidence type="ECO:0000256" key="9">
    <source>
        <dbReference type="ARBA" id="ARBA00022777"/>
    </source>
</evidence>
<evidence type="ECO:0000256" key="12">
    <source>
        <dbReference type="ARBA" id="ARBA00029757"/>
    </source>
</evidence>
<evidence type="ECO:0000256" key="3">
    <source>
        <dbReference type="ARBA" id="ARBA00012071"/>
    </source>
</evidence>
<evidence type="ECO:0000256" key="6">
    <source>
        <dbReference type="ARBA" id="ARBA00022556"/>
    </source>
</evidence>
<evidence type="ECO:0000256" key="7">
    <source>
        <dbReference type="ARBA" id="ARBA00022679"/>
    </source>
</evidence>
<name>A0ABU5SDP9_9BACT</name>
<sequence>MRFLLLPFSWLYGLVTDFRNYCYDNQFFSVSTFEKPVINIGNLTVGGTGKSPHVEYLIRLLRKDFNIVTLSRGYGRKTKGFIVADENATAETIGDEPMQFYNKFKNEVKITVGEKRVEALNTIFSNFLATDLVILDDAFQHRAVKPSLNILLMDFHRPIDKDFTFPAGRLREKRHGAERADILIVSKCPDNLSETEQQQIANKITPYLSAETPIFFTGIRYGEPQVMSQNSNKDFAETILLVSGIARPEPFETYCQQHFKVTQHLIYKDHHHFTEQDFRFILDTFDKIPATKKSILMTEKDMVKFQIFLESEKSKAIPMFYLPIEIYFLNESEQVFNELVLKSCKSSKSKA</sequence>
<comment type="caution">
    <text evidence="13">Lacks conserved residue(s) required for the propagation of feature annotation.</text>
</comment>
<evidence type="ECO:0000256" key="10">
    <source>
        <dbReference type="ARBA" id="ARBA00022840"/>
    </source>
</evidence>
<keyword evidence="9 13" id="KW-0418">Kinase</keyword>
<evidence type="ECO:0000256" key="2">
    <source>
        <dbReference type="ARBA" id="ARBA00004870"/>
    </source>
</evidence>
<evidence type="ECO:0000256" key="13">
    <source>
        <dbReference type="HAMAP-Rule" id="MF_00409"/>
    </source>
</evidence>
<reference evidence="14 15" key="1">
    <citation type="submission" date="2023-12" db="EMBL/GenBank/DDBJ databases">
        <title>Novel species of the genus Arcicella isolated from rivers.</title>
        <authorList>
            <person name="Lu H."/>
        </authorList>
    </citation>
    <scope>NUCLEOTIDE SEQUENCE [LARGE SCALE GENOMIC DNA]</scope>
    <source>
        <strain evidence="14 15">DC25W</strain>
    </source>
</reference>
<dbReference type="RefSeq" id="WP_323255596.1">
    <property type="nucleotide sequence ID" value="NZ_JAYGIM010000001.1"/>
</dbReference>
<comment type="similarity">
    <text evidence="13">Belongs to the LpxK family.</text>
</comment>
<proteinExistence type="inferred from homology"/>